<dbReference type="GO" id="GO:0031624">
    <property type="term" value="F:ubiquitin conjugating enzyme binding"/>
    <property type="evidence" value="ECO:0007669"/>
    <property type="project" value="TreeGrafter"/>
</dbReference>
<dbReference type="GO" id="GO:0006513">
    <property type="term" value="P:protein monoubiquitination"/>
    <property type="evidence" value="ECO:0007669"/>
    <property type="project" value="TreeGrafter"/>
</dbReference>
<accession>A0AAN6PES5</accession>
<dbReference type="GO" id="GO:0000209">
    <property type="term" value="P:protein polyubiquitination"/>
    <property type="evidence" value="ECO:0007669"/>
    <property type="project" value="TreeGrafter"/>
</dbReference>
<evidence type="ECO:0000313" key="2">
    <source>
        <dbReference type="Proteomes" id="UP001303115"/>
    </source>
</evidence>
<evidence type="ECO:0000313" key="1">
    <source>
        <dbReference type="EMBL" id="KAK4039312.1"/>
    </source>
</evidence>
<dbReference type="PANTHER" id="PTHR31531">
    <property type="entry name" value="E3 UBIQUITIN-PROTEIN LIGASE E3D FAMILY MEMBER"/>
    <property type="match status" value="1"/>
</dbReference>
<dbReference type="GO" id="GO:0051865">
    <property type="term" value="P:protein autoubiquitination"/>
    <property type="evidence" value="ECO:0007669"/>
    <property type="project" value="TreeGrafter"/>
</dbReference>
<protein>
    <submittedName>
        <fullName evidence="1">Nipped-B-like protein A</fullName>
    </submittedName>
</protein>
<dbReference type="Pfam" id="PF09814">
    <property type="entry name" value="HECT_2"/>
    <property type="match status" value="1"/>
</dbReference>
<dbReference type="GO" id="GO:0000151">
    <property type="term" value="C:ubiquitin ligase complex"/>
    <property type="evidence" value="ECO:0007669"/>
    <property type="project" value="TreeGrafter"/>
</dbReference>
<organism evidence="1 2">
    <name type="scientific">Parachaetomium inaequale</name>
    <dbReference type="NCBI Taxonomy" id="2588326"/>
    <lineage>
        <taxon>Eukaryota</taxon>
        <taxon>Fungi</taxon>
        <taxon>Dikarya</taxon>
        <taxon>Ascomycota</taxon>
        <taxon>Pezizomycotina</taxon>
        <taxon>Sordariomycetes</taxon>
        <taxon>Sordariomycetidae</taxon>
        <taxon>Sordariales</taxon>
        <taxon>Chaetomiaceae</taxon>
        <taxon>Parachaetomium</taxon>
    </lineage>
</organism>
<reference evidence="2" key="1">
    <citation type="journal article" date="2023" name="Mol. Phylogenet. Evol.">
        <title>Genome-scale phylogeny and comparative genomics of the fungal order Sordariales.</title>
        <authorList>
            <person name="Hensen N."/>
            <person name="Bonometti L."/>
            <person name="Westerberg I."/>
            <person name="Brannstrom I.O."/>
            <person name="Guillou S."/>
            <person name="Cros-Aarteil S."/>
            <person name="Calhoun S."/>
            <person name="Haridas S."/>
            <person name="Kuo A."/>
            <person name="Mondo S."/>
            <person name="Pangilinan J."/>
            <person name="Riley R."/>
            <person name="LaButti K."/>
            <person name="Andreopoulos B."/>
            <person name="Lipzen A."/>
            <person name="Chen C."/>
            <person name="Yan M."/>
            <person name="Daum C."/>
            <person name="Ng V."/>
            <person name="Clum A."/>
            <person name="Steindorff A."/>
            <person name="Ohm R.A."/>
            <person name="Martin F."/>
            <person name="Silar P."/>
            <person name="Natvig D.O."/>
            <person name="Lalanne C."/>
            <person name="Gautier V."/>
            <person name="Ament-Velasquez S.L."/>
            <person name="Kruys A."/>
            <person name="Hutchinson M.I."/>
            <person name="Powell A.J."/>
            <person name="Barry K."/>
            <person name="Miller A.N."/>
            <person name="Grigoriev I.V."/>
            <person name="Debuchy R."/>
            <person name="Gladieux P."/>
            <person name="Hiltunen Thoren M."/>
            <person name="Johannesson H."/>
        </authorList>
    </citation>
    <scope>NUCLEOTIDE SEQUENCE [LARGE SCALE GENOMIC DNA]</scope>
    <source>
        <strain evidence="2">CBS 284.82</strain>
    </source>
</reference>
<dbReference type="InterPro" id="IPR019193">
    <property type="entry name" value="UBQ-conj_enz_E2-bd_prot"/>
</dbReference>
<dbReference type="EMBL" id="MU854404">
    <property type="protein sequence ID" value="KAK4039312.1"/>
    <property type="molecule type" value="Genomic_DNA"/>
</dbReference>
<dbReference type="AlphaFoldDB" id="A0AAN6PES5"/>
<proteinExistence type="predicted"/>
<dbReference type="GO" id="GO:0043161">
    <property type="term" value="P:proteasome-mediated ubiquitin-dependent protein catabolic process"/>
    <property type="evidence" value="ECO:0007669"/>
    <property type="project" value="TreeGrafter"/>
</dbReference>
<dbReference type="GO" id="GO:0061630">
    <property type="term" value="F:ubiquitin protein ligase activity"/>
    <property type="evidence" value="ECO:0007669"/>
    <property type="project" value="TreeGrafter"/>
</dbReference>
<dbReference type="GO" id="GO:0005829">
    <property type="term" value="C:cytosol"/>
    <property type="evidence" value="ECO:0007669"/>
    <property type="project" value="TreeGrafter"/>
</dbReference>
<dbReference type="Proteomes" id="UP001303115">
    <property type="component" value="Unassembled WGS sequence"/>
</dbReference>
<keyword evidence="2" id="KW-1185">Reference proteome</keyword>
<dbReference type="GO" id="GO:0030332">
    <property type="term" value="F:cyclin binding"/>
    <property type="evidence" value="ECO:0007669"/>
    <property type="project" value="TreeGrafter"/>
</dbReference>
<dbReference type="PANTHER" id="PTHR31531:SF2">
    <property type="entry name" value="E3 UBIQUITIN-PROTEIN LIGASE E3D"/>
    <property type="match status" value="1"/>
</dbReference>
<dbReference type="GO" id="GO:0005634">
    <property type="term" value="C:nucleus"/>
    <property type="evidence" value="ECO:0007669"/>
    <property type="project" value="TreeGrafter"/>
</dbReference>
<comment type="caution">
    <text evidence="1">The sequence shown here is derived from an EMBL/GenBank/DDBJ whole genome shotgun (WGS) entry which is preliminary data.</text>
</comment>
<name>A0AAN6PES5_9PEZI</name>
<sequence>MTSGDCDLYAELLANIRQISLAASLPSPCDASTQVAVLADGKSVELRHGSASRLLTLPAKTSLGRTLLPIQDKQRGSTLLAWRLPLDTSSLSPSQHADQMPWSATDLDPESGVACRQCAADVVHAGSIKAWKDLPSENWAEMMEFWHCHKPDHHHGHDEEPGKAGEESLAARGYGASSAISAQAGVGFVDLTTLIFDETDCQNVTFSLSTSDQGAADRLSLALTDSTTNQTRNLNVFCSSCHLQLGFFNFRTSAVRLLKWQVSCKSASAAVPGIPECLAATLISTISRSASSKSLITPITETVQGGGGNAGLEDAIHIWVLNSSIVYSSSGTPQRAPAIKLLYRPLPGAEADRMLESVTCDSQEISLPAQALSEVTRHLEESNALLPPTERIFKEWKVGLLTRWEREVCTSGM</sequence>
<gene>
    <name evidence="1" type="ORF">C8A01DRAFT_47209</name>
</gene>